<evidence type="ECO:0000313" key="3">
    <source>
        <dbReference type="Proteomes" id="UP000479043"/>
    </source>
</evidence>
<dbReference type="GO" id="GO:0004527">
    <property type="term" value="F:exonuclease activity"/>
    <property type="evidence" value="ECO:0007669"/>
    <property type="project" value="UniProtKB-KW"/>
</dbReference>
<dbReference type="Gene3D" id="3.60.10.10">
    <property type="entry name" value="Endonuclease/exonuclease/phosphatase"/>
    <property type="match status" value="1"/>
</dbReference>
<dbReference type="Pfam" id="PF03372">
    <property type="entry name" value="Exo_endo_phos"/>
    <property type="match status" value="1"/>
</dbReference>
<name>A0A6L8LM95_9RHOB</name>
<keyword evidence="2" id="KW-0378">Hydrolase</keyword>
<keyword evidence="3" id="KW-1185">Reference proteome</keyword>
<gene>
    <name evidence="2" type="ORF">GR167_12535</name>
</gene>
<keyword evidence="2" id="KW-0540">Nuclease</keyword>
<accession>A0A6L8LM95</accession>
<proteinExistence type="predicted"/>
<dbReference type="AlphaFoldDB" id="A0A6L8LM95"/>
<organism evidence="2 3">
    <name type="scientific">Thalassovita mangrovi</name>
    <dbReference type="NCBI Taxonomy" id="2692236"/>
    <lineage>
        <taxon>Bacteria</taxon>
        <taxon>Pseudomonadati</taxon>
        <taxon>Pseudomonadota</taxon>
        <taxon>Alphaproteobacteria</taxon>
        <taxon>Rhodobacterales</taxon>
        <taxon>Roseobacteraceae</taxon>
        <taxon>Thalassovita</taxon>
    </lineage>
</organism>
<sequence length="304" mass="33759">MRIATFNLQNMRLRGDHLDGARDGDVPEDRGPQAEALDPADRALTAQVISEADADVVAVQEVFDQATLDHFNAHDLAPIGADYPFRACLPGNDGRGLDVGVMSRIEPSRVTSHAQLTPADLGMHFDGLADELPIFRRDVLLAEIGPLTLFICHFKAPYPDTELVRAIRRAEARALRALVERAFPDPERGLWMILGDLNEPARNENHEAAIAPLRGGFAIDLLDRIPREDRWSWHNPFEHLYGHPDAMLASPELARRWPDAVPRIIRSGMGLETRRNEGPHLPSVGYHRPHASDHAAVVVELEGI</sequence>
<evidence type="ECO:0000313" key="2">
    <source>
        <dbReference type="EMBL" id="MYM56136.1"/>
    </source>
</evidence>
<feature type="domain" description="Endonuclease/exonuclease/phosphatase" evidence="1">
    <location>
        <begin position="5"/>
        <end position="264"/>
    </location>
</feature>
<dbReference type="EMBL" id="WWEN01000005">
    <property type="protein sequence ID" value="MYM56136.1"/>
    <property type="molecule type" value="Genomic_DNA"/>
</dbReference>
<dbReference type="InterPro" id="IPR036691">
    <property type="entry name" value="Endo/exonu/phosph_ase_sf"/>
</dbReference>
<reference evidence="2 3" key="1">
    <citation type="submission" date="2020-01" db="EMBL/GenBank/DDBJ databases">
        <authorList>
            <person name="Chen S."/>
        </authorList>
    </citation>
    <scope>NUCLEOTIDE SEQUENCE [LARGE SCALE GENOMIC DNA]</scope>
    <source>
        <strain evidence="2 3">GS-10</strain>
    </source>
</reference>
<dbReference type="RefSeq" id="WP_160973955.1">
    <property type="nucleotide sequence ID" value="NZ_WWEN01000005.1"/>
</dbReference>
<dbReference type="GO" id="GO:0004519">
    <property type="term" value="F:endonuclease activity"/>
    <property type="evidence" value="ECO:0007669"/>
    <property type="project" value="UniProtKB-KW"/>
</dbReference>
<comment type="caution">
    <text evidence="2">The sequence shown here is derived from an EMBL/GenBank/DDBJ whole genome shotgun (WGS) entry which is preliminary data.</text>
</comment>
<dbReference type="InterPro" id="IPR005135">
    <property type="entry name" value="Endo/exonuclease/phosphatase"/>
</dbReference>
<keyword evidence="2" id="KW-0255">Endonuclease</keyword>
<dbReference type="SUPFAM" id="SSF56219">
    <property type="entry name" value="DNase I-like"/>
    <property type="match status" value="1"/>
</dbReference>
<protein>
    <submittedName>
        <fullName evidence="2">Endonuclease/exonuclease/phosphatase family protein</fullName>
    </submittedName>
</protein>
<evidence type="ECO:0000259" key="1">
    <source>
        <dbReference type="Pfam" id="PF03372"/>
    </source>
</evidence>
<keyword evidence="2" id="KW-0269">Exonuclease</keyword>
<dbReference type="Proteomes" id="UP000479043">
    <property type="component" value="Unassembled WGS sequence"/>
</dbReference>